<protein>
    <submittedName>
        <fullName evidence="1">CZB domain-containing protein</fullName>
    </submittedName>
</protein>
<dbReference type="RefSeq" id="WP_187598196.1">
    <property type="nucleotide sequence ID" value="NZ_CP060714.1"/>
</dbReference>
<sequence length="182" mass="20440">MDFLKRLFASSPRKDSSARPARPEDWSTVPSLQASELVAFGDEVSRLSVEFDIEALVVSHERWMPWLWQALGGQIDAQLRPDVIRDDRSSELGAWLHDAGRKALGHLPAYDLLLVRNRYFHLKAAELITLLEGGEQARAEHTFKQCEHASRQIVLLLKELKRGLARHAAPSQSRKPSLTAGG</sequence>
<dbReference type="KEGG" id="drg:H9K76_03480"/>
<reference evidence="1 2" key="1">
    <citation type="submission" date="2020-08" db="EMBL/GenBank/DDBJ databases">
        <title>Genome sequence of Diaphorobacter ruginosibacter DSM 27467T.</title>
        <authorList>
            <person name="Hyun D.-W."/>
            <person name="Bae J.-W."/>
        </authorList>
    </citation>
    <scope>NUCLEOTIDE SEQUENCE [LARGE SCALE GENOMIC DNA]</scope>
    <source>
        <strain evidence="1 2">DSM 27467</strain>
    </source>
</reference>
<dbReference type="EMBL" id="CP060714">
    <property type="protein sequence ID" value="QNN57951.1"/>
    <property type="molecule type" value="Genomic_DNA"/>
</dbReference>
<dbReference type="Gene3D" id="1.20.120.30">
    <property type="entry name" value="Aspartate receptor, ligand-binding domain"/>
    <property type="match status" value="1"/>
</dbReference>
<evidence type="ECO:0000313" key="2">
    <source>
        <dbReference type="Proteomes" id="UP000515811"/>
    </source>
</evidence>
<proteinExistence type="predicted"/>
<organism evidence="1 2">
    <name type="scientific">Diaphorobacter ruginosibacter</name>
    <dbReference type="NCBI Taxonomy" id="1715720"/>
    <lineage>
        <taxon>Bacteria</taxon>
        <taxon>Pseudomonadati</taxon>
        <taxon>Pseudomonadota</taxon>
        <taxon>Betaproteobacteria</taxon>
        <taxon>Burkholderiales</taxon>
        <taxon>Comamonadaceae</taxon>
        <taxon>Diaphorobacter</taxon>
    </lineage>
</organism>
<gene>
    <name evidence="1" type="ORF">H9K76_03480</name>
</gene>
<dbReference type="Proteomes" id="UP000515811">
    <property type="component" value="Chromosome"/>
</dbReference>
<name>A0A7G9RQS6_9BURK</name>
<evidence type="ECO:0000313" key="1">
    <source>
        <dbReference type="EMBL" id="QNN57951.1"/>
    </source>
</evidence>
<dbReference type="AlphaFoldDB" id="A0A7G9RQS6"/>
<keyword evidence="2" id="KW-1185">Reference proteome</keyword>
<accession>A0A7G9RQS6</accession>